<feature type="region of interest" description="Disordered" evidence="5">
    <location>
        <begin position="1"/>
        <end position="54"/>
    </location>
</feature>
<dbReference type="EMBL" id="JAPQKT010000003">
    <property type="protein sequence ID" value="KAJ5235520.1"/>
    <property type="molecule type" value="Genomic_DNA"/>
</dbReference>
<keyword evidence="7" id="KW-1185">Reference proteome</keyword>
<evidence type="ECO:0000256" key="3">
    <source>
        <dbReference type="ARBA" id="ARBA00021321"/>
    </source>
</evidence>
<accession>A0A9W9P532</accession>
<comment type="caution">
    <text evidence="6">The sequence shown here is derived from an EMBL/GenBank/DDBJ whole genome shotgun (WGS) entry which is preliminary data.</text>
</comment>
<keyword evidence="4" id="KW-0539">Nucleus</keyword>
<dbReference type="GO" id="GO:0005730">
    <property type="term" value="C:nucleolus"/>
    <property type="evidence" value="ECO:0007669"/>
    <property type="project" value="UniProtKB-SubCell"/>
</dbReference>
<dbReference type="InterPro" id="IPR028160">
    <property type="entry name" value="Slx9-like"/>
</dbReference>
<gene>
    <name evidence="6" type="ORF">N7469_004688</name>
</gene>
<comment type="similarity">
    <text evidence="2">Belongs to the SLX9 family.</text>
</comment>
<sequence>MKAKAKSAGRPTQSGPFGDDFRTSKRDKRQIRHATLMSKIAKNSTKTPKRRRASKKLVANLESLADALPDAADDSHDAVSQVNVIKQNTLRHKPGAMKRREKLEKIERDRFARNMAQMSALPSQSGPPAETTTTTTTTTDANPTANRWSALRNFISQTMEQQPVFKTNQS</sequence>
<evidence type="ECO:0000313" key="7">
    <source>
        <dbReference type="Proteomes" id="UP001147733"/>
    </source>
</evidence>
<dbReference type="OrthoDB" id="5429132at2759"/>
<feature type="region of interest" description="Disordered" evidence="5">
    <location>
        <begin position="118"/>
        <end position="146"/>
    </location>
</feature>
<proteinExistence type="inferred from homology"/>
<dbReference type="GO" id="GO:0000462">
    <property type="term" value="P:maturation of SSU-rRNA from tricistronic rRNA transcript (SSU-rRNA, 5.8S rRNA, LSU-rRNA)"/>
    <property type="evidence" value="ECO:0007669"/>
    <property type="project" value="InterPro"/>
</dbReference>
<organism evidence="6 7">
    <name type="scientific">Penicillium citrinum</name>
    <dbReference type="NCBI Taxonomy" id="5077"/>
    <lineage>
        <taxon>Eukaryota</taxon>
        <taxon>Fungi</taxon>
        <taxon>Dikarya</taxon>
        <taxon>Ascomycota</taxon>
        <taxon>Pezizomycotina</taxon>
        <taxon>Eurotiomycetes</taxon>
        <taxon>Eurotiomycetidae</taxon>
        <taxon>Eurotiales</taxon>
        <taxon>Aspergillaceae</taxon>
        <taxon>Penicillium</taxon>
    </lineage>
</organism>
<dbReference type="GO" id="GO:0030688">
    <property type="term" value="C:preribosome, small subunit precursor"/>
    <property type="evidence" value="ECO:0007669"/>
    <property type="project" value="InterPro"/>
</dbReference>
<evidence type="ECO:0000256" key="1">
    <source>
        <dbReference type="ARBA" id="ARBA00004604"/>
    </source>
</evidence>
<dbReference type="AlphaFoldDB" id="A0A9W9P532"/>
<dbReference type="Pfam" id="PF15341">
    <property type="entry name" value="SLX9"/>
    <property type="match status" value="1"/>
</dbReference>
<comment type="subcellular location">
    <subcellularLocation>
        <location evidence="1">Nucleus</location>
        <location evidence="1">Nucleolus</location>
    </subcellularLocation>
</comment>
<evidence type="ECO:0000313" key="6">
    <source>
        <dbReference type="EMBL" id="KAJ5235520.1"/>
    </source>
</evidence>
<dbReference type="RefSeq" id="XP_056503020.1">
    <property type="nucleotide sequence ID" value="XM_056643608.1"/>
</dbReference>
<name>A0A9W9P532_PENCI</name>
<evidence type="ECO:0000256" key="4">
    <source>
        <dbReference type="ARBA" id="ARBA00023242"/>
    </source>
</evidence>
<dbReference type="GeneID" id="81382775"/>
<dbReference type="Proteomes" id="UP001147733">
    <property type="component" value="Unassembled WGS sequence"/>
</dbReference>
<reference evidence="6" key="1">
    <citation type="submission" date="2022-11" db="EMBL/GenBank/DDBJ databases">
        <authorList>
            <person name="Petersen C."/>
        </authorList>
    </citation>
    <scope>NUCLEOTIDE SEQUENCE</scope>
    <source>
        <strain evidence="6">IBT 23319</strain>
    </source>
</reference>
<dbReference type="GO" id="GO:0030686">
    <property type="term" value="C:90S preribosome"/>
    <property type="evidence" value="ECO:0007669"/>
    <property type="project" value="InterPro"/>
</dbReference>
<evidence type="ECO:0000256" key="2">
    <source>
        <dbReference type="ARBA" id="ARBA00011022"/>
    </source>
</evidence>
<reference evidence="6" key="2">
    <citation type="journal article" date="2023" name="IMA Fungus">
        <title>Comparative genomic study of the Penicillium genus elucidates a diverse pangenome and 15 lateral gene transfer events.</title>
        <authorList>
            <person name="Petersen C."/>
            <person name="Sorensen T."/>
            <person name="Nielsen M.R."/>
            <person name="Sondergaard T.E."/>
            <person name="Sorensen J.L."/>
            <person name="Fitzpatrick D.A."/>
            <person name="Frisvad J.C."/>
            <person name="Nielsen K.L."/>
        </authorList>
    </citation>
    <scope>NUCLEOTIDE SEQUENCE</scope>
    <source>
        <strain evidence="6">IBT 23319</strain>
    </source>
</reference>
<evidence type="ECO:0000256" key="5">
    <source>
        <dbReference type="SAM" id="MobiDB-lite"/>
    </source>
</evidence>
<protein>
    <recommendedName>
        <fullName evidence="3">Ribosome biogenesis protein SLX9</fullName>
    </recommendedName>
</protein>